<dbReference type="AlphaFoldDB" id="I3XS86"/>
<dbReference type="EMBL" id="CP003321">
    <property type="protein sequence ID" value="AFL66810.1"/>
    <property type="molecule type" value="Genomic_DNA"/>
</dbReference>
<dbReference type="Proteomes" id="UP000006175">
    <property type="component" value="Chromosome"/>
</dbReference>
<feature type="transmembrane region" description="Helical" evidence="1">
    <location>
        <begin position="264"/>
        <end position="282"/>
    </location>
</feature>
<keyword evidence="1" id="KW-0472">Membrane</keyword>
<dbReference type="GeneID" id="13061298"/>
<dbReference type="InterPro" id="IPR025646">
    <property type="entry name" value="DUF4350"/>
</dbReference>
<dbReference type="OrthoDB" id="19186at2157"/>
<organism evidence="3 4">
    <name type="scientific">Desulfurococcus amylolyticus DSM 16532</name>
    <dbReference type="NCBI Taxonomy" id="768672"/>
    <lineage>
        <taxon>Archaea</taxon>
        <taxon>Thermoproteota</taxon>
        <taxon>Thermoprotei</taxon>
        <taxon>Desulfurococcales</taxon>
        <taxon>Desulfurococcaceae</taxon>
        <taxon>Desulfurococcus</taxon>
    </lineage>
</organism>
<feature type="transmembrane region" description="Helical" evidence="1">
    <location>
        <begin position="402"/>
        <end position="421"/>
    </location>
</feature>
<dbReference type="KEGG" id="dfd:Desfe_0922"/>
<dbReference type="RefSeq" id="WP_014767710.1">
    <property type="nucleotide sequence ID" value="NC_018001.1"/>
</dbReference>
<evidence type="ECO:0000313" key="4">
    <source>
        <dbReference type="Proteomes" id="UP000006175"/>
    </source>
</evidence>
<dbReference type="eggNOG" id="arCOG02744">
    <property type="taxonomic scope" value="Archaea"/>
</dbReference>
<dbReference type="eggNOG" id="arCOG01314">
    <property type="taxonomic scope" value="Archaea"/>
</dbReference>
<evidence type="ECO:0000313" key="3">
    <source>
        <dbReference type="EMBL" id="AFL66810.1"/>
    </source>
</evidence>
<keyword evidence="1" id="KW-0812">Transmembrane</keyword>
<protein>
    <recommendedName>
        <fullName evidence="2">DUF4350 domain-containing protein</fullName>
    </recommendedName>
</protein>
<dbReference type="Pfam" id="PF14258">
    <property type="entry name" value="DUF4350"/>
    <property type="match status" value="1"/>
</dbReference>
<keyword evidence="4" id="KW-1185">Reference proteome</keyword>
<accession>I3XS86</accession>
<reference evidence="3 4" key="1">
    <citation type="journal article" date="2012" name="J. Bacteriol.">
        <title>Complete Genome Sequence of Desulfurococcus fermentans, a Hyperthermophilic Cellulolytic Crenarchaeon Isolated from a Freshwater Hot Spring in Kamchatka, Russia.</title>
        <authorList>
            <person name="Susanti D."/>
            <person name="Johnson E.F."/>
            <person name="Rodriguez J.R."/>
            <person name="Anderson I."/>
            <person name="Perevalova A.A."/>
            <person name="Kyrpides N."/>
            <person name="Lucas S."/>
            <person name="Han J."/>
            <person name="Lapidus A."/>
            <person name="Cheng J.F."/>
            <person name="Goodwin L."/>
            <person name="Pitluck S."/>
            <person name="Mavrommatis K."/>
            <person name="Peters L."/>
            <person name="Land M.L."/>
            <person name="Hauser L."/>
            <person name="Gopalan V."/>
            <person name="Chan P.P."/>
            <person name="Lowe T.M."/>
            <person name="Atomi H."/>
            <person name="Bonch-Osmolovskaya E.A."/>
            <person name="Woyke T."/>
            <person name="Mukhopadhyay B."/>
        </authorList>
    </citation>
    <scope>NUCLEOTIDE SEQUENCE [LARGE SCALE GENOMIC DNA]</scope>
    <source>
        <strain evidence="3 4">DSM 16532</strain>
    </source>
</reference>
<feature type="domain" description="DUF4350" evidence="2">
    <location>
        <begin position="64"/>
        <end position="228"/>
    </location>
</feature>
<dbReference type="HOGENOM" id="CLU_346025_0_0_2"/>
<evidence type="ECO:0000256" key="1">
    <source>
        <dbReference type="SAM" id="Phobius"/>
    </source>
</evidence>
<name>I3XS86_DESAM</name>
<feature type="transmembrane region" description="Helical" evidence="1">
    <location>
        <begin position="315"/>
        <end position="334"/>
    </location>
</feature>
<proteinExistence type="predicted"/>
<feature type="transmembrane region" description="Helical" evidence="1">
    <location>
        <begin position="6"/>
        <end position="25"/>
    </location>
</feature>
<feature type="transmembrane region" description="Helical" evidence="1">
    <location>
        <begin position="375"/>
        <end position="395"/>
    </location>
</feature>
<keyword evidence="1" id="KW-1133">Transmembrane helix</keyword>
<sequence length="816" mass="89866" precursor="true">MSRPTYMLIMLLVLASTILSGTIYIPSQTPGSPWNTSENGMNRVTEVVNASIRDGLSGLRCGDLILISASRNITSEEAELLKSLIECGSIVLVADGEGYSRELLGILGIDVKFKGFQVLDEVSSAGYRWIIKSRVTLPDGSSFEVAIPNATYILVLTPPNYLVAHTSNYAYADTDGNGFYDTYDQMGVFTVMAGWRMGDGALILVPSSLFLFNAYVSIPGNTRFLMELSRGRETVLYVDPYSLTWFDRLKYSFYLLYAGRSMVFTYYLTLITASITVALWLYNKGGGRPGKWEALLLSVSITSPVYGFYTSGEPIYLAALLLYPVLYLLTPAVYSALSISLSLAGVVLNPVFTLLYIFSSLIVARSTRREPGYWILGYASIFMLGVNSFNTLAVLLNPPISLCITTSTVFTLLLSVLIYIMKLRGIIVTPLSTRMEVYAGSNIELGFNVSASSPVVCVVESDSGIRYKLVENEETVSVSRPVEHIGLNKFTLRIGLMDPSGYSWKDMGLLSYEVNALPLTSKMLEKAGLLLKGSDIGRLLQYVSITVLMRIEETGRLIRLGEERLTEIARRGVGKEGASSIIMEVVREYMSSLGKGVAGMRIGDYRGVRLYEPGDSLRDIHWKKTLGILELIAKTYEASEEHPASEGGVGGGVLVIANLNSTSPLELDALLAAVLHHILDNASVNPEFQLEIVLIAGRYILVLKGPAMGVLGLFYNVLREKPIESTYNYNSYNRYPEPVEVEYMISPGPEVFKVLTTVFEIDGRELVASLLREDIKPGRQFTLIHGRATSTWASFMAYYLTLAGYIYAGQREAGSI</sequence>
<evidence type="ECO:0000259" key="2">
    <source>
        <dbReference type="Pfam" id="PF14258"/>
    </source>
</evidence>
<feature type="transmembrane region" description="Helical" evidence="1">
    <location>
        <begin position="341"/>
        <end position="363"/>
    </location>
</feature>
<gene>
    <name evidence="3" type="ORF">Desfe_0922</name>
</gene>